<evidence type="ECO:0000256" key="2">
    <source>
        <dbReference type="ARBA" id="ARBA00022692"/>
    </source>
</evidence>
<dbReference type="STRING" id="6238.A8X2H0"/>
<dbReference type="InterPro" id="IPR017452">
    <property type="entry name" value="GPCR_Rhodpsn_7TM"/>
</dbReference>
<dbReference type="InParanoid" id="A8X2H0"/>
<proteinExistence type="predicted"/>
<evidence type="ECO:0000256" key="5">
    <source>
        <dbReference type="SAM" id="Phobius"/>
    </source>
</evidence>
<keyword evidence="2 5" id="KW-0812">Transmembrane</keyword>
<keyword evidence="4 5" id="KW-0472">Membrane</keyword>
<dbReference type="PANTHER" id="PTHR47164:SF2">
    <property type="entry name" value="G-PROTEIN COUPLED RECEPTORS FAMILY 1 PROFILE DOMAIN-CONTAINING PROTEIN"/>
    <property type="match status" value="1"/>
</dbReference>
<dbReference type="Gene3D" id="1.20.1070.10">
    <property type="entry name" value="Rhodopsin 7-helix transmembrane proteins"/>
    <property type="match status" value="1"/>
</dbReference>
<dbReference type="Proteomes" id="UP000008549">
    <property type="component" value="Unassembled WGS sequence"/>
</dbReference>
<keyword evidence="8" id="KW-1185">Reference proteome</keyword>
<protein>
    <submittedName>
        <fullName evidence="7">Protein CBR-SRW-103</fullName>
    </submittedName>
</protein>
<feature type="transmembrane region" description="Helical" evidence="5">
    <location>
        <begin position="91"/>
        <end position="110"/>
    </location>
</feature>
<evidence type="ECO:0000256" key="1">
    <source>
        <dbReference type="ARBA" id="ARBA00004370"/>
    </source>
</evidence>
<evidence type="ECO:0000313" key="9">
    <source>
        <dbReference type="WormBase" id="CBG06538"/>
    </source>
</evidence>
<feature type="domain" description="G-protein coupled receptors family 1 profile" evidence="6">
    <location>
        <begin position="1"/>
        <end position="276"/>
    </location>
</feature>
<feature type="transmembrane region" description="Helical" evidence="5">
    <location>
        <begin position="219"/>
        <end position="239"/>
    </location>
</feature>
<feature type="transmembrane region" description="Helical" evidence="5">
    <location>
        <begin position="259"/>
        <end position="280"/>
    </location>
</feature>
<dbReference type="HOGENOM" id="CLU_043715_0_1_1"/>
<dbReference type="KEGG" id="cbr:CBG_06538"/>
<evidence type="ECO:0000259" key="6">
    <source>
        <dbReference type="PROSITE" id="PS50262"/>
    </source>
</evidence>
<dbReference type="GO" id="GO:0016020">
    <property type="term" value="C:membrane"/>
    <property type="evidence" value="ECO:0007669"/>
    <property type="project" value="UniProtKB-SubCell"/>
</dbReference>
<evidence type="ECO:0000256" key="3">
    <source>
        <dbReference type="ARBA" id="ARBA00022989"/>
    </source>
</evidence>
<reference evidence="7 8" key="1">
    <citation type="journal article" date="2003" name="PLoS Biol.">
        <title>The genome sequence of Caenorhabditis briggsae: a platform for comparative genomics.</title>
        <authorList>
            <person name="Stein L.D."/>
            <person name="Bao Z."/>
            <person name="Blasiar D."/>
            <person name="Blumenthal T."/>
            <person name="Brent M.R."/>
            <person name="Chen N."/>
            <person name="Chinwalla A."/>
            <person name="Clarke L."/>
            <person name="Clee C."/>
            <person name="Coghlan A."/>
            <person name="Coulson A."/>
            <person name="D'Eustachio P."/>
            <person name="Fitch D.H."/>
            <person name="Fulton L.A."/>
            <person name="Fulton R.E."/>
            <person name="Griffiths-Jones S."/>
            <person name="Harris T.W."/>
            <person name="Hillier L.W."/>
            <person name="Kamath R."/>
            <person name="Kuwabara P.E."/>
            <person name="Mardis E.R."/>
            <person name="Marra M.A."/>
            <person name="Miner T.L."/>
            <person name="Minx P."/>
            <person name="Mullikin J.C."/>
            <person name="Plumb R.W."/>
            <person name="Rogers J."/>
            <person name="Schein J.E."/>
            <person name="Sohrmann M."/>
            <person name="Spieth J."/>
            <person name="Stajich J.E."/>
            <person name="Wei C."/>
            <person name="Willey D."/>
            <person name="Wilson R.K."/>
            <person name="Durbin R."/>
            <person name="Waterston R.H."/>
        </authorList>
    </citation>
    <scope>NUCLEOTIDE SEQUENCE [LARGE SCALE GENOMIC DNA]</scope>
    <source>
        <strain evidence="7 8">AF16</strain>
    </source>
</reference>
<dbReference type="WormBase" id="CBG06538">
    <property type="protein sequence ID" value="CBP07355"/>
    <property type="gene ID" value="WBGene00028800"/>
    <property type="gene designation" value="Cbr-srw-103"/>
</dbReference>
<evidence type="ECO:0000313" key="7">
    <source>
        <dbReference type="EMBL" id="CAP26830.1"/>
    </source>
</evidence>
<dbReference type="RefSeq" id="XP_002647466.1">
    <property type="nucleotide sequence ID" value="XM_002647420.1"/>
</dbReference>
<dbReference type="AlphaFoldDB" id="A8X2H0"/>
<dbReference type="OMA" id="RWMVVEN"/>
<keyword evidence="3 5" id="KW-1133">Transmembrane helix</keyword>
<dbReference type="PRINTS" id="PR00237">
    <property type="entry name" value="GPCRRHODOPSN"/>
</dbReference>
<dbReference type="PANTHER" id="PTHR47164">
    <property type="entry name" value="SERPENTINE RECEPTOR, CLASS W-RELATED"/>
    <property type="match status" value="1"/>
</dbReference>
<dbReference type="GO" id="GO:0008528">
    <property type="term" value="F:G protein-coupled peptide receptor activity"/>
    <property type="evidence" value="ECO:0007669"/>
    <property type="project" value="InterPro"/>
</dbReference>
<dbReference type="GeneID" id="8589465"/>
<sequence>MKATSTNIIMIGISISDILIMLSTVYKNYGMVDRENSDCMTSDFRFKIYMDIFVWGINTSFRRCGCWLGVLMATVRYLIVKKVTVSRYGNWSQASVGWIMILVVFVVSGLQTTFYQSRWIVVENRSVPLPLICADFQNIYSSPQFSVMLSPFFTSDEQIVMKSYLMVDAILTKFLPCIAFSVLTILLVRFLQKLKPSINNTGRKNQESTEERKDLTTKLIVFLSFTFFLTEAPLGVIYLVKVFYRRNDPISILSTDFVIYFTLLVTVNSILHPIFCVFMSSQYRNTIRTMCGVTKKAKTAVKNKTSAVSVQGIQMT</sequence>
<dbReference type="EMBL" id="HE601320">
    <property type="protein sequence ID" value="CAP26830.1"/>
    <property type="molecule type" value="Genomic_DNA"/>
</dbReference>
<organism evidence="7 8">
    <name type="scientific">Caenorhabditis briggsae</name>
    <dbReference type="NCBI Taxonomy" id="6238"/>
    <lineage>
        <taxon>Eukaryota</taxon>
        <taxon>Metazoa</taxon>
        <taxon>Ecdysozoa</taxon>
        <taxon>Nematoda</taxon>
        <taxon>Chromadorea</taxon>
        <taxon>Rhabditida</taxon>
        <taxon>Rhabditina</taxon>
        <taxon>Rhabditomorpha</taxon>
        <taxon>Rhabditoidea</taxon>
        <taxon>Rhabditidae</taxon>
        <taxon>Peloderinae</taxon>
        <taxon>Caenorhabditis</taxon>
    </lineage>
</organism>
<dbReference type="PROSITE" id="PS50262">
    <property type="entry name" value="G_PROTEIN_RECEP_F1_2"/>
    <property type="match status" value="1"/>
</dbReference>
<dbReference type="InterPro" id="IPR000276">
    <property type="entry name" value="GPCR_Rhodpsn"/>
</dbReference>
<dbReference type="Pfam" id="PF10324">
    <property type="entry name" value="7TM_GPCR_Srw"/>
    <property type="match status" value="1"/>
</dbReference>
<evidence type="ECO:0000256" key="4">
    <source>
        <dbReference type="ARBA" id="ARBA00023136"/>
    </source>
</evidence>
<feature type="transmembrane region" description="Helical" evidence="5">
    <location>
        <begin position="170"/>
        <end position="191"/>
    </location>
</feature>
<comment type="subcellular location">
    <subcellularLocation>
        <location evidence="1">Membrane</location>
    </subcellularLocation>
</comment>
<feature type="transmembrane region" description="Helical" evidence="5">
    <location>
        <begin position="7"/>
        <end position="26"/>
    </location>
</feature>
<dbReference type="InterPro" id="IPR019427">
    <property type="entry name" value="7TM_GPCR_serpentine_rcpt_Srw"/>
</dbReference>
<dbReference type="SUPFAM" id="SSF81321">
    <property type="entry name" value="Family A G protein-coupled receptor-like"/>
    <property type="match status" value="1"/>
</dbReference>
<gene>
    <name evidence="9" type="primary">srw-103</name>
    <name evidence="7" type="synonym">Cbr-srw-103</name>
    <name evidence="9" type="ORF">CBG06538</name>
    <name evidence="7" type="ORF">CBG_06538</name>
</gene>
<feature type="transmembrane region" description="Helical" evidence="5">
    <location>
        <begin position="60"/>
        <end position="79"/>
    </location>
</feature>
<dbReference type="eggNOG" id="ENOG502TH18">
    <property type="taxonomic scope" value="Eukaryota"/>
</dbReference>
<name>A8X2H0_CAEBR</name>
<reference evidence="7 8" key="2">
    <citation type="journal article" date="2011" name="PLoS Genet.">
        <title>Caenorhabditis briggsae recombinant inbred line genotypes reveal inter-strain incompatibility and the evolution of recombination.</title>
        <authorList>
            <person name="Ross J.A."/>
            <person name="Koboldt D.C."/>
            <person name="Staisch J.E."/>
            <person name="Chamberlin H.M."/>
            <person name="Gupta B.P."/>
            <person name="Miller R.D."/>
            <person name="Baird S.E."/>
            <person name="Haag E.S."/>
        </authorList>
    </citation>
    <scope>NUCLEOTIDE SEQUENCE [LARGE SCALE GENOMIC DNA]</scope>
    <source>
        <strain evidence="7 8">AF16</strain>
    </source>
</reference>
<dbReference type="CTD" id="8589465"/>
<accession>A8X2H0</accession>
<evidence type="ECO:0000313" key="8">
    <source>
        <dbReference type="Proteomes" id="UP000008549"/>
    </source>
</evidence>